<protein>
    <submittedName>
        <fullName evidence="1">Uncharacterized protein</fullName>
    </submittedName>
</protein>
<dbReference type="EMBL" id="CM042059">
    <property type="protein sequence ID" value="KAI3681049.1"/>
    <property type="molecule type" value="Genomic_DNA"/>
</dbReference>
<evidence type="ECO:0000313" key="1">
    <source>
        <dbReference type="EMBL" id="KAI3681049.1"/>
    </source>
</evidence>
<organism evidence="1 2">
    <name type="scientific">Arctium lappa</name>
    <name type="common">Greater burdock</name>
    <name type="synonym">Lappa major</name>
    <dbReference type="NCBI Taxonomy" id="4217"/>
    <lineage>
        <taxon>Eukaryota</taxon>
        <taxon>Viridiplantae</taxon>
        <taxon>Streptophyta</taxon>
        <taxon>Embryophyta</taxon>
        <taxon>Tracheophyta</taxon>
        <taxon>Spermatophyta</taxon>
        <taxon>Magnoliopsida</taxon>
        <taxon>eudicotyledons</taxon>
        <taxon>Gunneridae</taxon>
        <taxon>Pentapetalae</taxon>
        <taxon>asterids</taxon>
        <taxon>campanulids</taxon>
        <taxon>Asterales</taxon>
        <taxon>Asteraceae</taxon>
        <taxon>Carduoideae</taxon>
        <taxon>Cardueae</taxon>
        <taxon>Arctiinae</taxon>
        <taxon>Arctium</taxon>
    </lineage>
</organism>
<reference evidence="1 2" key="2">
    <citation type="journal article" date="2022" name="Mol. Ecol. Resour.">
        <title>The genomes of chicory, endive, great burdock and yacon provide insights into Asteraceae paleo-polyploidization history and plant inulin production.</title>
        <authorList>
            <person name="Fan W."/>
            <person name="Wang S."/>
            <person name="Wang H."/>
            <person name="Wang A."/>
            <person name="Jiang F."/>
            <person name="Liu H."/>
            <person name="Zhao H."/>
            <person name="Xu D."/>
            <person name="Zhang Y."/>
        </authorList>
    </citation>
    <scope>NUCLEOTIDE SEQUENCE [LARGE SCALE GENOMIC DNA]</scope>
    <source>
        <strain evidence="2">cv. Niubang</strain>
    </source>
</reference>
<name>A0ACB8Y7Q3_ARCLA</name>
<accession>A0ACB8Y7Q3</accession>
<sequence length="309" mass="33503">MASPQFVSDLDKASPDDLHSQTVGCSYVADELRLLASNRIQQSLNRAQLPVRRKPAAIIEGPRANLKTAKKLLDSSTQTTTIAKNQKTTCSGLNPRAQSSRTRPHSSLLTIPNSPKQPLGQQMASPQFVSDLDKASPDDLHSQTVGCSYAADEPRLLPSNRIQQSLNRAQLPVRRKPAAIIEGPQANLKTAKKLLDSSTQTTTIAKNQKTTCSGLNPRAQSSRTRPHSSLLTIPNSPKQPLGQQMASPQFVSDLDKASPDDLHSQTVGCSYAADEPRLLPSNHIQQSLNRAQLPVRRKPAAIIEGPQAE</sequence>
<gene>
    <name evidence="1" type="ORF">L6452_35831</name>
</gene>
<comment type="caution">
    <text evidence="1">The sequence shown here is derived from an EMBL/GenBank/DDBJ whole genome shotgun (WGS) entry which is preliminary data.</text>
</comment>
<reference evidence="2" key="1">
    <citation type="journal article" date="2022" name="Mol. Ecol. Resour.">
        <title>The genomes of chicory, endive, great burdock and yacon provide insights into Asteraceae palaeo-polyploidization history and plant inulin production.</title>
        <authorList>
            <person name="Fan W."/>
            <person name="Wang S."/>
            <person name="Wang H."/>
            <person name="Wang A."/>
            <person name="Jiang F."/>
            <person name="Liu H."/>
            <person name="Zhao H."/>
            <person name="Xu D."/>
            <person name="Zhang Y."/>
        </authorList>
    </citation>
    <scope>NUCLEOTIDE SEQUENCE [LARGE SCALE GENOMIC DNA]</scope>
    <source>
        <strain evidence="2">cv. Niubang</strain>
    </source>
</reference>
<dbReference type="Proteomes" id="UP001055879">
    <property type="component" value="Linkage Group LG13"/>
</dbReference>
<keyword evidence="2" id="KW-1185">Reference proteome</keyword>
<proteinExistence type="predicted"/>
<evidence type="ECO:0000313" key="2">
    <source>
        <dbReference type="Proteomes" id="UP001055879"/>
    </source>
</evidence>